<reference evidence="1" key="1">
    <citation type="journal article" date="2021" name="Proc. Natl. Acad. Sci. U.S.A.">
        <title>A Catalog of Tens of Thousands of Viruses from Human Metagenomes Reveals Hidden Associations with Chronic Diseases.</title>
        <authorList>
            <person name="Tisza M.J."/>
            <person name="Buck C.B."/>
        </authorList>
    </citation>
    <scope>NUCLEOTIDE SEQUENCE</scope>
    <source>
        <strain evidence="1">CtLdn10</strain>
    </source>
</reference>
<protein>
    <submittedName>
        <fullName evidence="1">Uncharacterized protein</fullName>
    </submittedName>
</protein>
<accession>A0A8S5SQ42</accession>
<proteinExistence type="predicted"/>
<evidence type="ECO:0000313" key="1">
    <source>
        <dbReference type="EMBL" id="DAF53164.1"/>
    </source>
</evidence>
<name>A0A8S5SQ42_9CAUD</name>
<organism evidence="1">
    <name type="scientific">Siphoviridae sp. ctLdn10</name>
    <dbReference type="NCBI Taxonomy" id="2827847"/>
    <lineage>
        <taxon>Viruses</taxon>
        <taxon>Duplodnaviria</taxon>
        <taxon>Heunggongvirae</taxon>
        <taxon>Uroviricota</taxon>
        <taxon>Caudoviricetes</taxon>
    </lineage>
</organism>
<sequence length="101" mass="11535">MSRKDYEEMDEKDSEAKIESFIIPQKVSAFVEQYSPAPHETMATEVFTDARLRVFFQAYPILGVGDPLQLYIESLEANGFRMRVSLSGEPALFVVQKLIQD</sequence>
<dbReference type="EMBL" id="BK032647">
    <property type="protein sequence ID" value="DAF53164.1"/>
    <property type="molecule type" value="Genomic_DNA"/>
</dbReference>